<reference evidence="4" key="2">
    <citation type="submission" date="2019-09" db="UniProtKB">
        <authorList>
            <consortium name="WormBaseParasite"/>
        </authorList>
    </citation>
    <scope>IDENTIFICATION</scope>
</reference>
<dbReference type="Proteomes" id="UP000050761">
    <property type="component" value="Unassembled WGS sequence"/>
</dbReference>
<evidence type="ECO:0000313" key="2">
    <source>
        <dbReference type="EMBL" id="VDO82680.1"/>
    </source>
</evidence>
<evidence type="ECO:0000313" key="4">
    <source>
        <dbReference type="WBParaSite" id="HPBE_0000988701-mRNA-1"/>
    </source>
</evidence>
<gene>
    <name evidence="2" type="ORF">HPBE_LOCUS9888</name>
</gene>
<sequence>MIKKEGGVLTEASKLTNTPTDVLSRKRGRPRKRDQNGAIIVKKEMVDDSPNTIPSLPRKRGRPSKRSLISVASFSLNGSRTPANLSCSAIASECTPSVAASTDTSMFNYDVKPLRDLPDTELVDVHELWDHYLSRAEYQPILASSFSQCPKARMRVHDRKSLIEKITHLKRIEQCIAKGIKQVTTFEFFNYVNPLCPGLNDVATEVYAISCSGDKVIQKDRLSEISVPCRSTHHHQPPVLYYAVPPIVEKNAKSVFLVVKVHIEQKYHYVGSARRLGRSRGEHEVEETDSPVVKRILYGVRKVASGQNGVIHPAFGNHTVVLINSENDHVDGVPFKITEEKWMSNFAHLDLFTKIGNKLCSSGPIGLINFGISDEHVDYDWDMVESIMDARFKRRNDHLKALDVAVWYHHTLPELPVDTGSSSRDSPSSDKENRNARSSPRKAPRSPLKLPVKTLSPRKANGSPKSPIKSPSLQQEHCSPKPPMKVMSPRKCNATPKSPAKSLSPRKASGSPRSPVKSLSSLESSVFLELPSGVFDRVSGWTCPFTGKTFDAVEELEQHLQRSYSAFKFEKIKCSSLEAHFLVSSVISRADWENPPADSEKTKRLSISAISPKRKVVYVPPPEVPTKKKNELPKAQMIPFGEMSFVHPIYSQVPGPSSAKVYHSVIEDTCDWKMHLIERNIRDYIDDTPQEKEFMLLHNRFRSKFRHLIVGEKLTMEFYVSPL</sequence>
<dbReference type="WBParaSite" id="HPBE_0000988701-mRNA-1">
    <property type="protein sequence ID" value="HPBE_0000988701-mRNA-1"/>
    <property type="gene ID" value="HPBE_0000988701"/>
</dbReference>
<evidence type="ECO:0000256" key="1">
    <source>
        <dbReference type="SAM" id="MobiDB-lite"/>
    </source>
</evidence>
<feature type="region of interest" description="Disordered" evidence="1">
    <location>
        <begin position="1"/>
        <end position="42"/>
    </location>
</feature>
<evidence type="ECO:0000313" key="3">
    <source>
        <dbReference type="Proteomes" id="UP000050761"/>
    </source>
</evidence>
<dbReference type="EMBL" id="UZAH01026581">
    <property type="protein sequence ID" value="VDO82680.1"/>
    <property type="molecule type" value="Genomic_DNA"/>
</dbReference>
<keyword evidence="3" id="KW-1185">Reference proteome</keyword>
<proteinExistence type="predicted"/>
<organism evidence="2">
    <name type="scientific">Heligmosomoides polygyrus</name>
    <name type="common">Parasitic roundworm</name>
    <dbReference type="NCBI Taxonomy" id="6339"/>
    <lineage>
        <taxon>Eukaryota</taxon>
        <taxon>Metazoa</taxon>
        <taxon>Ecdysozoa</taxon>
        <taxon>Nematoda</taxon>
        <taxon>Chromadorea</taxon>
        <taxon>Rhabditida</taxon>
        <taxon>Rhabditina</taxon>
        <taxon>Rhabditomorpha</taxon>
        <taxon>Strongyloidea</taxon>
        <taxon>Heligmosomidae</taxon>
        <taxon>Heligmosomoides</taxon>
    </lineage>
</organism>
<protein>
    <submittedName>
        <fullName evidence="4">SET domain-containing protein</fullName>
    </submittedName>
</protein>
<dbReference type="OrthoDB" id="5839690at2759"/>
<name>A0A3P7Y4U7_HELPZ</name>
<feature type="region of interest" description="Disordered" evidence="1">
    <location>
        <begin position="416"/>
        <end position="518"/>
    </location>
</feature>
<reference evidence="2 3" key="1">
    <citation type="submission" date="2018-11" db="EMBL/GenBank/DDBJ databases">
        <authorList>
            <consortium name="Pathogen Informatics"/>
        </authorList>
    </citation>
    <scope>NUCLEOTIDE SEQUENCE [LARGE SCALE GENOMIC DNA]</scope>
</reference>
<accession>A0A3P7Y4U7</accession>
<dbReference type="AlphaFoldDB" id="A0A3P7Y4U7"/>